<reference evidence="2 3" key="1">
    <citation type="journal article" date="2013" name="Proc. Natl. Acad. Sci. U.S.A.">
        <title>The king cobra genome reveals dynamic gene evolution and adaptation in the snake venom system.</title>
        <authorList>
            <person name="Vonk F.J."/>
            <person name="Casewell N.R."/>
            <person name="Henkel C.V."/>
            <person name="Heimberg A.M."/>
            <person name="Jansen H.J."/>
            <person name="McCleary R.J."/>
            <person name="Kerkkamp H.M."/>
            <person name="Vos R.A."/>
            <person name="Guerreiro I."/>
            <person name="Calvete J.J."/>
            <person name="Wuster W."/>
            <person name="Woods A.E."/>
            <person name="Logan J.M."/>
            <person name="Harrison R.A."/>
            <person name="Castoe T.A."/>
            <person name="de Koning A.P."/>
            <person name="Pollock D.D."/>
            <person name="Yandell M."/>
            <person name="Calderon D."/>
            <person name="Renjifo C."/>
            <person name="Currier R.B."/>
            <person name="Salgado D."/>
            <person name="Pla D."/>
            <person name="Sanz L."/>
            <person name="Hyder A.S."/>
            <person name="Ribeiro J.M."/>
            <person name="Arntzen J.W."/>
            <person name="van den Thillart G.E."/>
            <person name="Boetzer M."/>
            <person name="Pirovano W."/>
            <person name="Dirks R.P."/>
            <person name="Spaink H.P."/>
            <person name="Duboule D."/>
            <person name="McGlinn E."/>
            <person name="Kini R.M."/>
            <person name="Richardson M.K."/>
        </authorList>
    </citation>
    <scope>NUCLEOTIDE SEQUENCE</scope>
    <source>
        <tissue evidence="2">Blood</tissue>
    </source>
</reference>
<sequence>MVCAPPGLELGFCSGCCYDEAESHGSRLFQNHKVCCGREKPLAVRLPSAMDRTGAGKSAPETSPCSLRDKTRGSSQSSMAQLICGSQLREICAQLLCARQEQPSQPAESSAARRVMRPHKASSSSRCSRIEPGGSRVNSNVPHGFLPHHSSSLSKTRTPGLVERKPWLPPILQPQGGLRKRGTLGCEIASYCGQGLGWQECTRNISMRLERQNERKLSVLTCSGKLVHKGCGMLLKCPNTVLITFEAERGKGPSVCYV</sequence>
<comment type="caution">
    <text evidence="2">The sequence shown here is derived from an EMBL/GenBank/DDBJ whole genome shotgun (WGS) entry which is preliminary data.</text>
</comment>
<feature type="region of interest" description="Disordered" evidence="1">
    <location>
        <begin position="51"/>
        <end position="74"/>
    </location>
</feature>
<evidence type="ECO:0000313" key="3">
    <source>
        <dbReference type="Proteomes" id="UP000018936"/>
    </source>
</evidence>
<evidence type="ECO:0000313" key="2">
    <source>
        <dbReference type="EMBL" id="ETE72088.1"/>
    </source>
</evidence>
<name>V8PDK9_OPHHA</name>
<dbReference type="AlphaFoldDB" id="V8PDK9"/>
<feature type="region of interest" description="Disordered" evidence="1">
    <location>
        <begin position="103"/>
        <end position="158"/>
    </location>
</feature>
<evidence type="ECO:0000256" key="1">
    <source>
        <dbReference type="SAM" id="MobiDB-lite"/>
    </source>
</evidence>
<dbReference type="Proteomes" id="UP000018936">
    <property type="component" value="Unassembled WGS sequence"/>
</dbReference>
<keyword evidence="3" id="KW-1185">Reference proteome</keyword>
<feature type="non-terminal residue" evidence="2">
    <location>
        <position position="1"/>
    </location>
</feature>
<proteinExistence type="predicted"/>
<organism evidence="2 3">
    <name type="scientific">Ophiophagus hannah</name>
    <name type="common">King cobra</name>
    <name type="synonym">Naja hannah</name>
    <dbReference type="NCBI Taxonomy" id="8665"/>
    <lineage>
        <taxon>Eukaryota</taxon>
        <taxon>Metazoa</taxon>
        <taxon>Chordata</taxon>
        <taxon>Craniata</taxon>
        <taxon>Vertebrata</taxon>
        <taxon>Euteleostomi</taxon>
        <taxon>Lepidosauria</taxon>
        <taxon>Squamata</taxon>
        <taxon>Bifurcata</taxon>
        <taxon>Unidentata</taxon>
        <taxon>Episquamata</taxon>
        <taxon>Toxicofera</taxon>
        <taxon>Serpentes</taxon>
        <taxon>Colubroidea</taxon>
        <taxon>Elapidae</taxon>
        <taxon>Elapinae</taxon>
        <taxon>Ophiophagus</taxon>
    </lineage>
</organism>
<gene>
    <name evidence="2" type="ORF">L345_02093</name>
</gene>
<dbReference type="EMBL" id="AZIM01000272">
    <property type="protein sequence ID" value="ETE72088.1"/>
    <property type="molecule type" value="Genomic_DNA"/>
</dbReference>
<protein>
    <submittedName>
        <fullName evidence="2">Uncharacterized protein</fullName>
    </submittedName>
</protein>
<accession>V8PDK9</accession>